<keyword evidence="1" id="KW-0255">Endonuclease</keyword>
<dbReference type="GO" id="GO:0004519">
    <property type="term" value="F:endonuclease activity"/>
    <property type="evidence" value="ECO:0007669"/>
    <property type="project" value="UniProtKB-KW"/>
</dbReference>
<evidence type="ECO:0000313" key="2">
    <source>
        <dbReference type="Proteomes" id="UP000037020"/>
    </source>
</evidence>
<comment type="caution">
    <text evidence="1">The sequence shown here is derived from an EMBL/GenBank/DDBJ whole genome shotgun (WGS) entry which is preliminary data.</text>
</comment>
<name>A0ABR5J690_9ACTN</name>
<keyword evidence="1" id="KW-0540">Nuclease</keyword>
<sequence>MDTSHFKQRSPWRKYPDEAIAEAVASSTTLREVAQKLGAPPATGTLSHIGRRIAAAGIDAGHFPALNRPRLDLPFTGGELATAAASATSIRAVARALGIPDDGRSRAALRRMLAEHGVDTSHFTHSRLTLPDDELRTAVGRSTSYAEVMRALGLAVNDANHRRLHRRTAQLGIDTGHFTRRAKRPVRAVVPRPIADEVLRVNPAGSSRVNRSRLHKALGEIGVPYRCASCDNPGEWCGKPMTLHIDHISGDWLDNRRENLRYLCPNCHALTETWCRSRRSKPLVE</sequence>
<evidence type="ECO:0000313" key="1">
    <source>
        <dbReference type="EMBL" id="KOG88982.1"/>
    </source>
</evidence>
<keyword evidence="1" id="KW-0378">Hydrolase</keyword>
<dbReference type="CDD" id="cd00085">
    <property type="entry name" value="HNHc"/>
    <property type="match status" value="1"/>
</dbReference>
<accession>A0ABR5J690</accession>
<dbReference type="EMBL" id="LGUT01001411">
    <property type="protein sequence ID" value="KOG88982.1"/>
    <property type="molecule type" value="Genomic_DNA"/>
</dbReference>
<reference evidence="1 2" key="1">
    <citation type="submission" date="2015-07" db="EMBL/GenBank/DDBJ databases">
        <authorList>
            <person name="Ju K.-S."/>
            <person name="Doroghazi J.R."/>
            <person name="Metcalf W.W."/>
        </authorList>
    </citation>
    <scope>NUCLEOTIDE SEQUENCE [LARGE SCALE GENOMIC DNA]</scope>
    <source>
        <strain evidence="1 2">NRRL B-3589</strain>
    </source>
</reference>
<protein>
    <submittedName>
        <fullName evidence="1">HNH endonuclease</fullName>
    </submittedName>
</protein>
<dbReference type="InterPro" id="IPR003615">
    <property type="entry name" value="HNH_nuc"/>
</dbReference>
<proteinExistence type="predicted"/>
<keyword evidence="2" id="KW-1185">Reference proteome</keyword>
<dbReference type="Proteomes" id="UP000037020">
    <property type="component" value="Unassembled WGS sequence"/>
</dbReference>
<organism evidence="1 2">
    <name type="scientific">Streptomyces varsoviensis</name>
    <dbReference type="NCBI Taxonomy" id="67373"/>
    <lineage>
        <taxon>Bacteria</taxon>
        <taxon>Bacillati</taxon>
        <taxon>Actinomycetota</taxon>
        <taxon>Actinomycetes</taxon>
        <taxon>Kitasatosporales</taxon>
        <taxon>Streptomycetaceae</taxon>
        <taxon>Streptomyces</taxon>
    </lineage>
</organism>
<gene>
    <name evidence="1" type="ORF">ADK38_16765</name>
</gene>